<dbReference type="GO" id="GO:0016075">
    <property type="term" value="P:rRNA catabolic process"/>
    <property type="evidence" value="ECO:0007669"/>
    <property type="project" value="TreeGrafter"/>
</dbReference>
<organism evidence="10 11">
    <name type="scientific">Sodiomyces alkalinus (strain CBS 110278 / VKM F-3762 / F11)</name>
    <name type="common">Alkaliphilic filamentous fungus</name>
    <dbReference type="NCBI Taxonomy" id="1314773"/>
    <lineage>
        <taxon>Eukaryota</taxon>
        <taxon>Fungi</taxon>
        <taxon>Dikarya</taxon>
        <taxon>Ascomycota</taxon>
        <taxon>Pezizomycotina</taxon>
        <taxon>Sordariomycetes</taxon>
        <taxon>Hypocreomycetidae</taxon>
        <taxon>Glomerellales</taxon>
        <taxon>Plectosphaerellaceae</taxon>
        <taxon>Sodiomyces</taxon>
    </lineage>
</organism>
<dbReference type="InterPro" id="IPR050080">
    <property type="entry name" value="RNase_PH"/>
</dbReference>
<evidence type="ECO:0000256" key="4">
    <source>
        <dbReference type="ARBA" id="ARBA00022490"/>
    </source>
</evidence>
<keyword evidence="7" id="KW-0694">RNA-binding</keyword>
<dbReference type="GO" id="GO:0006364">
    <property type="term" value="P:rRNA processing"/>
    <property type="evidence" value="ECO:0007669"/>
    <property type="project" value="UniProtKB-KW"/>
</dbReference>
<dbReference type="InterPro" id="IPR036345">
    <property type="entry name" value="ExoRNase_PH_dom2_sf"/>
</dbReference>
<dbReference type="Gene3D" id="3.30.230.70">
    <property type="entry name" value="GHMP Kinase, N-terminal domain"/>
    <property type="match status" value="1"/>
</dbReference>
<dbReference type="Pfam" id="PF01138">
    <property type="entry name" value="RNase_PH"/>
    <property type="match status" value="1"/>
</dbReference>
<keyword evidence="6" id="KW-0271">Exosome</keyword>
<comment type="similarity">
    <text evidence="3">Belongs to the RNase PH family.</text>
</comment>
<feature type="domain" description="Exoribonuclease phosphorolytic" evidence="9">
    <location>
        <begin position="40"/>
        <end position="192"/>
    </location>
</feature>
<evidence type="ECO:0000256" key="1">
    <source>
        <dbReference type="ARBA" id="ARBA00004123"/>
    </source>
</evidence>
<dbReference type="GO" id="GO:0071028">
    <property type="term" value="P:nuclear mRNA surveillance"/>
    <property type="evidence" value="ECO:0007669"/>
    <property type="project" value="TreeGrafter"/>
</dbReference>
<accession>A0A3N2PJW3</accession>
<dbReference type="GO" id="GO:0000176">
    <property type="term" value="C:nuclear exosome (RNase complex)"/>
    <property type="evidence" value="ECO:0007669"/>
    <property type="project" value="TreeGrafter"/>
</dbReference>
<dbReference type="EMBL" id="ML119063">
    <property type="protein sequence ID" value="ROT34817.1"/>
    <property type="molecule type" value="Genomic_DNA"/>
</dbReference>
<dbReference type="SUPFAM" id="SSF54211">
    <property type="entry name" value="Ribosomal protein S5 domain 2-like"/>
    <property type="match status" value="1"/>
</dbReference>
<evidence type="ECO:0000256" key="2">
    <source>
        <dbReference type="ARBA" id="ARBA00004496"/>
    </source>
</evidence>
<evidence type="ECO:0000256" key="6">
    <source>
        <dbReference type="ARBA" id="ARBA00022835"/>
    </source>
</evidence>
<dbReference type="PANTHER" id="PTHR11953:SF2">
    <property type="entry name" value="EXOSOME COMPLEX COMPONENT MTR3"/>
    <property type="match status" value="1"/>
</dbReference>
<dbReference type="PANTHER" id="PTHR11953">
    <property type="entry name" value="EXOSOME COMPLEX COMPONENT"/>
    <property type="match status" value="1"/>
</dbReference>
<evidence type="ECO:0000259" key="9">
    <source>
        <dbReference type="Pfam" id="PF01138"/>
    </source>
</evidence>
<dbReference type="GO" id="GO:0034475">
    <property type="term" value="P:U4 snRNA 3'-end processing"/>
    <property type="evidence" value="ECO:0007669"/>
    <property type="project" value="TreeGrafter"/>
</dbReference>
<dbReference type="GeneID" id="39577391"/>
<name>A0A3N2PJW3_SODAK</name>
<keyword evidence="4" id="KW-0963">Cytoplasm</keyword>
<dbReference type="SUPFAM" id="SSF55666">
    <property type="entry name" value="Ribonuclease PH domain 2-like"/>
    <property type="match status" value="1"/>
</dbReference>
<dbReference type="RefSeq" id="XP_028462623.1">
    <property type="nucleotide sequence ID" value="XM_028608913.1"/>
</dbReference>
<dbReference type="GO" id="GO:0003723">
    <property type="term" value="F:RNA binding"/>
    <property type="evidence" value="ECO:0007669"/>
    <property type="project" value="UniProtKB-KW"/>
</dbReference>
<protein>
    <submittedName>
        <fullName evidence="10">Exoribonuclease</fullName>
    </submittedName>
</protein>
<gene>
    <name evidence="10" type="ORF">SODALDRAFT_301938</name>
</gene>
<keyword evidence="5" id="KW-0698">rRNA processing</keyword>
<comment type="subcellular location">
    <subcellularLocation>
        <location evidence="2">Cytoplasm</location>
    </subcellularLocation>
    <subcellularLocation>
        <location evidence="1">Nucleus</location>
    </subcellularLocation>
</comment>
<evidence type="ECO:0000313" key="11">
    <source>
        <dbReference type="Proteomes" id="UP000272025"/>
    </source>
</evidence>
<dbReference type="OrthoDB" id="2504340at2759"/>
<dbReference type="InterPro" id="IPR027408">
    <property type="entry name" value="PNPase/RNase_PH_dom_sf"/>
</dbReference>
<dbReference type="Proteomes" id="UP000272025">
    <property type="component" value="Unassembled WGS sequence"/>
</dbReference>
<evidence type="ECO:0000256" key="7">
    <source>
        <dbReference type="ARBA" id="ARBA00022884"/>
    </source>
</evidence>
<keyword evidence="8" id="KW-0539">Nucleus</keyword>
<keyword evidence="11" id="KW-1185">Reference proteome</keyword>
<evidence type="ECO:0000256" key="3">
    <source>
        <dbReference type="ARBA" id="ARBA00006678"/>
    </source>
</evidence>
<dbReference type="AlphaFoldDB" id="A0A3N2PJW3"/>
<dbReference type="InterPro" id="IPR001247">
    <property type="entry name" value="ExoRNase_PH_dom1"/>
</dbReference>
<dbReference type="GO" id="GO:0005730">
    <property type="term" value="C:nucleolus"/>
    <property type="evidence" value="ECO:0007669"/>
    <property type="project" value="TreeGrafter"/>
</dbReference>
<dbReference type="STRING" id="1314773.A0A3N2PJW3"/>
<dbReference type="GO" id="GO:0071051">
    <property type="term" value="P:poly(A)-dependent snoRNA 3'-end processing"/>
    <property type="evidence" value="ECO:0007669"/>
    <property type="project" value="TreeGrafter"/>
</dbReference>
<proteinExistence type="inferred from homology"/>
<dbReference type="GO" id="GO:0000177">
    <property type="term" value="C:cytoplasmic exosome (RNase complex)"/>
    <property type="evidence" value="ECO:0007669"/>
    <property type="project" value="TreeGrafter"/>
</dbReference>
<sequence length="320" mass="34172">MTGRRRINGPSGLTFSPVYLEDEVASSRKQSRTRPATTTRNLFLKTGVAPASSGSAYLEIENPVGSFNVSTSGMKLVCTVHGPRALPKSAPFSPHLVLSTHVKYAPFATRQRRGYLRDFSEQDLSAHLELALRGVIVGERWPKSNLDVTVTVLEGDHEQEMSRIQGHGDWHMMNVLSGCITVASAAIADAGVDCVDMVAGGVSALVAGSNGQSPSVMLDPVGLETESLLGGCCIAYMPNRDEITNLWVRGQSLSSDVLLQTKLVHGAIQASKASHCVIVGELVSSAGITENIRTCSGRPKNVEQAVRYGYVTGTDFTEGL</sequence>
<reference evidence="10 11" key="1">
    <citation type="journal article" date="2018" name="Mol. Ecol.">
        <title>The obligate alkalophilic soda-lake fungus Sodiomyces alkalinus has shifted to a protein diet.</title>
        <authorList>
            <person name="Grum-Grzhimaylo A.A."/>
            <person name="Falkoski D.L."/>
            <person name="van den Heuvel J."/>
            <person name="Valero-Jimenez C.A."/>
            <person name="Min B."/>
            <person name="Choi I.G."/>
            <person name="Lipzen A."/>
            <person name="Daum C.G."/>
            <person name="Aanen D.K."/>
            <person name="Tsang A."/>
            <person name="Henrissat B."/>
            <person name="Bilanenko E.N."/>
            <person name="de Vries R.P."/>
            <person name="van Kan J.A.L."/>
            <person name="Grigoriev I.V."/>
            <person name="Debets A.J.M."/>
        </authorList>
    </citation>
    <scope>NUCLEOTIDE SEQUENCE [LARGE SCALE GENOMIC DNA]</scope>
    <source>
        <strain evidence="10 11">F11</strain>
    </source>
</reference>
<dbReference type="CDD" id="cd11371">
    <property type="entry name" value="RNase_PH_MTR3"/>
    <property type="match status" value="1"/>
</dbReference>
<evidence type="ECO:0000256" key="8">
    <source>
        <dbReference type="ARBA" id="ARBA00023242"/>
    </source>
</evidence>
<dbReference type="InterPro" id="IPR020568">
    <property type="entry name" value="Ribosomal_Su5_D2-typ_SF"/>
</dbReference>
<evidence type="ECO:0000256" key="5">
    <source>
        <dbReference type="ARBA" id="ARBA00022552"/>
    </source>
</evidence>
<evidence type="ECO:0000313" key="10">
    <source>
        <dbReference type="EMBL" id="ROT34817.1"/>
    </source>
</evidence>